<gene>
    <name evidence="2" type="ORF">C5167_020565</name>
</gene>
<keyword evidence="3" id="KW-1185">Reference proteome</keyword>
<proteinExistence type="predicted"/>
<evidence type="ECO:0000313" key="3">
    <source>
        <dbReference type="Proteomes" id="UP000316621"/>
    </source>
</evidence>
<protein>
    <submittedName>
        <fullName evidence="2">Uncharacterized protein</fullName>
    </submittedName>
</protein>
<evidence type="ECO:0000313" key="2">
    <source>
        <dbReference type="EMBL" id="RZC52136.1"/>
    </source>
</evidence>
<keyword evidence="1" id="KW-1133">Transmembrane helix</keyword>
<reference evidence="2 3" key="1">
    <citation type="journal article" date="2018" name="Science">
        <title>The opium poppy genome and morphinan production.</title>
        <authorList>
            <person name="Guo L."/>
            <person name="Winzer T."/>
            <person name="Yang X."/>
            <person name="Li Y."/>
            <person name="Ning Z."/>
            <person name="He Z."/>
            <person name="Teodor R."/>
            <person name="Lu Y."/>
            <person name="Bowser T.A."/>
            <person name="Graham I.A."/>
            <person name="Ye K."/>
        </authorList>
    </citation>
    <scope>NUCLEOTIDE SEQUENCE [LARGE SCALE GENOMIC DNA]</scope>
    <source>
        <strain evidence="3">cv. HN1</strain>
        <tissue evidence="2">Leaves</tissue>
    </source>
</reference>
<dbReference type="Gramene" id="RZC52136">
    <property type="protein sequence ID" value="RZC52136"/>
    <property type="gene ID" value="C5167_020565"/>
</dbReference>
<keyword evidence="1" id="KW-0812">Transmembrane</keyword>
<evidence type="ECO:0000256" key="1">
    <source>
        <dbReference type="SAM" id="Phobius"/>
    </source>
</evidence>
<dbReference type="EMBL" id="CM010716">
    <property type="protein sequence ID" value="RZC52136.1"/>
    <property type="molecule type" value="Genomic_DNA"/>
</dbReference>
<keyword evidence="1" id="KW-0472">Membrane</keyword>
<dbReference type="AlphaFoldDB" id="A0A4Y7IVG3"/>
<dbReference type="Proteomes" id="UP000316621">
    <property type="component" value="Chromosome 2"/>
</dbReference>
<name>A0A4Y7IVG3_PAPSO</name>
<feature type="transmembrane region" description="Helical" evidence="1">
    <location>
        <begin position="43"/>
        <end position="65"/>
    </location>
</feature>
<sequence length="103" mass="11705">MQIGSGGFVTEGCRLAHEHQLVVVVAVNEIEIMRGRWLEVIEIAVLLMVVVLLSLGMSYNGNWCAVAEKKLKRKDDLSKELKNRVSCRFEKCFELYCRGFDAI</sequence>
<organism evidence="2 3">
    <name type="scientific">Papaver somniferum</name>
    <name type="common">Opium poppy</name>
    <dbReference type="NCBI Taxonomy" id="3469"/>
    <lineage>
        <taxon>Eukaryota</taxon>
        <taxon>Viridiplantae</taxon>
        <taxon>Streptophyta</taxon>
        <taxon>Embryophyta</taxon>
        <taxon>Tracheophyta</taxon>
        <taxon>Spermatophyta</taxon>
        <taxon>Magnoliopsida</taxon>
        <taxon>Ranunculales</taxon>
        <taxon>Papaveraceae</taxon>
        <taxon>Papaveroideae</taxon>
        <taxon>Papaver</taxon>
    </lineage>
</organism>
<accession>A0A4Y7IVG3</accession>